<feature type="region of interest" description="Disordered" evidence="1">
    <location>
        <begin position="1"/>
        <end position="25"/>
    </location>
</feature>
<organism evidence="2 3">
    <name type="scientific">Thiohalospira halophila DSM 15071</name>
    <dbReference type="NCBI Taxonomy" id="1123397"/>
    <lineage>
        <taxon>Bacteria</taxon>
        <taxon>Pseudomonadati</taxon>
        <taxon>Pseudomonadota</taxon>
        <taxon>Gammaproteobacteria</taxon>
        <taxon>Thiohalospirales</taxon>
        <taxon>Thiohalospiraceae</taxon>
        <taxon>Thiohalospira</taxon>
    </lineage>
</organism>
<dbReference type="EMBL" id="FOMJ01000002">
    <property type="protein sequence ID" value="SFD14870.1"/>
    <property type="molecule type" value="Genomic_DNA"/>
</dbReference>
<proteinExistence type="predicted"/>
<evidence type="ECO:0000256" key="1">
    <source>
        <dbReference type="SAM" id="MobiDB-lite"/>
    </source>
</evidence>
<gene>
    <name evidence="2" type="ORF">SAMN05660831_00880</name>
</gene>
<protein>
    <recommendedName>
        <fullName evidence="4">Motility protein</fullName>
    </recommendedName>
</protein>
<dbReference type="Proteomes" id="UP000198611">
    <property type="component" value="Unassembled WGS sequence"/>
</dbReference>
<evidence type="ECO:0008006" key="4">
    <source>
        <dbReference type="Google" id="ProtNLM"/>
    </source>
</evidence>
<accession>A0A1I1Q9S5</accession>
<name>A0A1I1Q9S5_9GAMM</name>
<evidence type="ECO:0000313" key="3">
    <source>
        <dbReference type="Proteomes" id="UP000198611"/>
    </source>
</evidence>
<evidence type="ECO:0000313" key="2">
    <source>
        <dbReference type="EMBL" id="SFD14870.1"/>
    </source>
</evidence>
<reference evidence="2 3" key="1">
    <citation type="submission" date="2016-10" db="EMBL/GenBank/DDBJ databases">
        <authorList>
            <person name="de Groot N.N."/>
        </authorList>
    </citation>
    <scope>NUCLEOTIDE SEQUENCE [LARGE SCALE GENOMIC DNA]</scope>
    <source>
        <strain evidence="2 3">HL3</strain>
    </source>
</reference>
<sequence>MDAGSTNATTLLQQRDPSTTGVGLQRQAMQVVEANTRAQGEQLRSALSPETQEFFEKGKPSHVDLYA</sequence>
<dbReference type="AlphaFoldDB" id="A0A1I1Q9S5"/>
<keyword evidence="3" id="KW-1185">Reference proteome</keyword>
<dbReference type="RefSeq" id="WP_093427548.1">
    <property type="nucleotide sequence ID" value="NZ_FOMJ01000002.1"/>
</dbReference>
<feature type="compositionally biased region" description="Polar residues" evidence="1">
    <location>
        <begin position="1"/>
        <end position="22"/>
    </location>
</feature>